<accession>A0ABV0YS42</accession>
<keyword evidence="1" id="KW-0812">Transmembrane</keyword>
<keyword evidence="3" id="KW-1185">Reference proteome</keyword>
<gene>
    <name evidence="2" type="ORF">AMECASPLE_027059</name>
</gene>
<sequence length="104" mass="11807">MPDGDEQVVSSDGKVSKNLSKSLYPHIVWYQTCDSLIVTVKLMNPESQRCDFYTDRVVYRSAGITLPRSHLLVILPNIQWNLFNTVLYTGGIGYMLSTAFLYVI</sequence>
<comment type="caution">
    <text evidence="2">The sequence shown here is derived from an EMBL/GenBank/DDBJ whole genome shotgun (WGS) entry which is preliminary data.</text>
</comment>
<feature type="transmembrane region" description="Helical" evidence="1">
    <location>
        <begin position="85"/>
        <end position="103"/>
    </location>
</feature>
<proteinExistence type="predicted"/>
<evidence type="ECO:0000313" key="2">
    <source>
        <dbReference type="EMBL" id="MEQ2296680.1"/>
    </source>
</evidence>
<dbReference type="InterPro" id="IPR008978">
    <property type="entry name" value="HSP20-like_chaperone"/>
</dbReference>
<keyword evidence="1" id="KW-0472">Membrane</keyword>
<evidence type="ECO:0000313" key="3">
    <source>
        <dbReference type="Proteomes" id="UP001469553"/>
    </source>
</evidence>
<organism evidence="2 3">
    <name type="scientific">Ameca splendens</name>
    <dbReference type="NCBI Taxonomy" id="208324"/>
    <lineage>
        <taxon>Eukaryota</taxon>
        <taxon>Metazoa</taxon>
        <taxon>Chordata</taxon>
        <taxon>Craniata</taxon>
        <taxon>Vertebrata</taxon>
        <taxon>Euteleostomi</taxon>
        <taxon>Actinopterygii</taxon>
        <taxon>Neopterygii</taxon>
        <taxon>Teleostei</taxon>
        <taxon>Neoteleostei</taxon>
        <taxon>Acanthomorphata</taxon>
        <taxon>Ovalentaria</taxon>
        <taxon>Atherinomorphae</taxon>
        <taxon>Cyprinodontiformes</taxon>
        <taxon>Goodeidae</taxon>
        <taxon>Ameca</taxon>
    </lineage>
</organism>
<dbReference type="Proteomes" id="UP001469553">
    <property type="component" value="Unassembled WGS sequence"/>
</dbReference>
<reference evidence="2 3" key="1">
    <citation type="submission" date="2021-06" db="EMBL/GenBank/DDBJ databases">
        <authorList>
            <person name="Palmer J.M."/>
        </authorList>
    </citation>
    <scope>NUCLEOTIDE SEQUENCE [LARGE SCALE GENOMIC DNA]</scope>
    <source>
        <strain evidence="2 3">AS_MEX2019</strain>
        <tissue evidence="2">Muscle</tissue>
    </source>
</reference>
<evidence type="ECO:0000256" key="1">
    <source>
        <dbReference type="SAM" id="Phobius"/>
    </source>
</evidence>
<dbReference type="SUPFAM" id="SSF49764">
    <property type="entry name" value="HSP20-like chaperones"/>
    <property type="match status" value="1"/>
</dbReference>
<protein>
    <submittedName>
        <fullName evidence="2">Uncharacterized protein</fullName>
    </submittedName>
</protein>
<keyword evidence="1" id="KW-1133">Transmembrane helix</keyword>
<dbReference type="EMBL" id="JAHRIP010040450">
    <property type="protein sequence ID" value="MEQ2296680.1"/>
    <property type="molecule type" value="Genomic_DNA"/>
</dbReference>
<name>A0ABV0YS42_9TELE</name>